<dbReference type="InterPro" id="IPR048366">
    <property type="entry name" value="TNP-like_GBD"/>
</dbReference>
<organism evidence="7 8">
    <name type="scientific">Pogonophryne albipinna</name>
    <dbReference type="NCBI Taxonomy" id="1090488"/>
    <lineage>
        <taxon>Eukaryota</taxon>
        <taxon>Metazoa</taxon>
        <taxon>Chordata</taxon>
        <taxon>Craniata</taxon>
        <taxon>Vertebrata</taxon>
        <taxon>Euteleostomi</taxon>
        <taxon>Actinopterygii</taxon>
        <taxon>Neopterygii</taxon>
        <taxon>Teleostei</taxon>
        <taxon>Neoteleostei</taxon>
        <taxon>Acanthomorphata</taxon>
        <taxon>Eupercaria</taxon>
        <taxon>Perciformes</taxon>
        <taxon>Notothenioidei</taxon>
        <taxon>Pogonophryne</taxon>
    </lineage>
</organism>
<dbReference type="SMART" id="SM00692">
    <property type="entry name" value="DM3"/>
    <property type="match status" value="1"/>
</dbReference>
<dbReference type="InterPro" id="IPR048365">
    <property type="entry name" value="TNP-like_RNaseH_N"/>
</dbReference>
<keyword evidence="8" id="KW-1185">Reference proteome</keyword>
<evidence type="ECO:0000259" key="6">
    <source>
        <dbReference type="PROSITE" id="PS50950"/>
    </source>
</evidence>
<dbReference type="PANTHER" id="PTHR47577:SF2">
    <property type="entry name" value="THAP DOMAIN CONTAINING 9"/>
    <property type="match status" value="1"/>
</dbReference>
<protein>
    <recommendedName>
        <fullName evidence="6">THAP-type domain-containing protein</fullName>
    </recommendedName>
</protein>
<dbReference type="InterPro" id="IPR048367">
    <property type="entry name" value="TNP-like_RNaseH_C"/>
</dbReference>
<evidence type="ECO:0000256" key="5">
    <source>
        <dbReference type="PROSITE-ProRule" id="PRU00309"/>
    </source>
</evidence>
<gene>
    <name evidence="7" type="ORF">JOQ06_028092</name>
</gene>
<name>A0AAD6AFN3_9TELE</name>
<keyword evidence="1" id="KW-0479">Metal-binding</keyword>
<sequence>MPSCVAYNCVNRSEGSGSEISMYSFPRHDKARMCQWVKKINRKNWKPNSNSRICALHFTDECFHTFRKLKSSAVPTVFAFPCVHTTSRTQVVSMAPKVSDTVCVSEVNDNIVMEEVHNDTHLLSDVIFHHNDDEHCVEDTKVQHFEVSDSISASADHTYHKLKHRTTNETTIQEGASVRELSDDNDNIVMEEMHEETHFVSDVILHHNDETLELCVECSHAQNTANHNIISTTADHSYFASPNKLKRKLGVKINQMGKKLVNCRKKLKLEKQKTTRLKIQINCLTEVISELKQKMLISTGCAEMLEASFSGVPKEILIRVKQRKKQKVSEELRSFAMTLHFYSAKAYAYVRECFDLVLPHPETIRSWYSKISADPGFTQPAFSAIKSRVEESKCEGKETLCALMMDEVSIRKHLEYAAGKFHGYVDLGCGIVDDSLPPAKDALVLMVVAIDDSWKIPVAYFLIDGLTGEERANIIKECLLRLHAIGARVLSLTCDGPSCHFAMLRALGANMDVLNMKPSFPHPADPSDTIHAVLDVCHMLKLIRNTLADRSTLQTPTGKICWKFLQELNKLQEAQGLRLGNKLKMAHIRWEKQKMKVKLATQVFSSSVADALEFCNTQLHLPQFRGCEETVEFLRTIDAAFDVLNSRNPLGKGYKAPMRTSNKERAEQILLKAQKSLLELKDEKGIPVHAGKRKTCVVGFIASCISVWNVFQEAVCKPNAQCRYLLTYKLSQDHLKLFFSAVRARGGFNNNPTARQFTAAYKRLLVKTPAAANTLRRYDLKPVEHAESEHDYQLCPNVDAVSEYKEAAINYIAGFVVKKIKQKHNCMPCAEALTSETTVHPFVLLKTRGGLQKPSPGIIAVCMESEHCFQRILRTTSGKLPQGYGLTSAITNQVLMYSADKVLFPELHFHMFETTVEDNHVHVLVKMASSIYCKVRMNHLARRETEKMTKDIVRHQFTKLINFHHQ</sequence>
<dbReference type="Pfam" id="PF12017">
    <property type="entry name" value="Tnp_P_element"/>
    <property type="match status" value="1"/>
</dbReference>
<evidence type="ECO:0000313" key="8">
    <source>
        <dbReference type="Proteomes" id="UP001219934"/>
    </source>
</evidence>
<proteinExistence type="predicted"/>
<dbReference type="Pfam" id="PF21788">
    <property type="entry name" value="TNP-like_GBD"/>
    <property type="match status" value="1"/>
</dbReference>
<dbReference type="SUPFAM" id="SSF57716">
    <property type="entry name" value="Glucocorticoid receptor-like (DNA-binding domain)"/>
    <property type="match status" value="1"/>
</dbReference>
<dbReference type="SMART" id="SM00980">
    <property type="entry name" value="THAP"/>
    <property type="match status" value="1"/>
</dbReference>
<dbReference type="GO" id="GO:0008270">
    <property type="term" value="F:zinc ion binding"/>
    <property type="evidence" value="ECO:0007669"/>
    <property type="project" value="UniProtKB-KW"/>
</dbReference>
<comment type="caution">
    <text evidence="7">The sequence shown here is derived from an EMBL/GenBank/DDBJ whole genome shotgun (WGS) entry which is preliminary data.</text>
</comment>
<dbReference type="EMBL" id="JAPTMU010000024">
    <property type="protein sequence ID" value="KAJ4923837.1"/>
    <property type="molecule type" value="Genomic_DNA"/>
</dbReference>
<dbReference type="Pfam" id="PF21787">
    <property type="entry name" value="TNP-like_RNaseH_N"/>
    <property type="match status" value="1"/>
</dbReference>
<keyword evidence="4 5" id="KW-0238">DNA-binding</keyword>
<evidence type="ECO:0000256" key="2">
    <source>
        <dbReference type="ARBA" id="ARBA00022771"/>
    </source>
</evidence>
<dbReference type="Pfam" id="PF05485">
    <property type="entry name" value="THAP"/>
    <property type="match status" value="1"/>
</dbReference>
<evidence type="ECO:0000256" key="1">
    <source>
        <dbReference type="ARBA" id="ARBA00022723"/>
    </source>
</evidence>
<evidence type="ECO:0000313" key="7">
    <source>
        <dbReference type="EMBL" id="KAJ4923837.1"/>
    </source>
</evidence>
<keyword evidence="3" id="KW-0862">Zinc</keyword>
<evidence type="ECO:0000256" key="3">
    <source>
        <dbReference type="ARBA" id="ARBA00022833"/>
    </source>
</evidence>
<dbReference type="AlphaFoldDB" id="A0AAD6AFN3"/>
<feature type="domain" description="THAP-type" evidence="6">
    <location>
        <begin position="1"/>
        <end position="78"/>
    </location>
</feature>
<reference evidence="7" key="1">
    <citation type="submission" date="2022-11" db="EMBL/GenBank/DDBJ databases">
        <title>Chromosome-level genome of Pogonophryne albipinna.</title>
        <authorList>
            <person name="Jo E."/>
        </authorList>
    </citation>
    <scope>NUCLEOTIDE SEQUENCE</scope>
    <source>
        <strain evidence="7">SGF0006</strain>
        <tissue evidence="7">Muscle</tissue>
    </source>
</reference>
<evidence type="ECO:0000256" key="4">
    <source>
        <dbReference type="ARBA" id="ARBA00023125"/>
    </source>
</evidence>
<keyword evidence="2 5" id="KW-0863">Zinc-finger</keyword>
<dbReference type="PANTHER" id="PTHR47577">
    <property type="entry name" value="THAP DOMAIN-CONTAINING PROTEIN 6"/>
    <property type="match status" value="1"/>
</dbReference>
<dbReference type="Proteomes" id="UP001219934">
    <property type="component" value="Unassembled WGS sequence"/>
</dbReference>
<dbReference type="InterPro" id="IPR021896">
    <property type="entry name" value="THAP9-like_HTH"/>
</dbReference>
<accession>A0AAD6AFN3</accession>
<dbReference type="PROSITE" id="PS50950">
    <property type="entry name" value="ZF_THAP"/>
    <property type="match status" value="1"/>
</dbReference>
<dbReference type="InterPro" id="IPR006612">
    <property type="entry name" value="THAP_Znf"/>
</dbReference>
<dbReference type="Pfam" id="PF21789">
    <property type="entry name" value="TNP-like_RNaseH_C"/>
    <property type="match status" value="1"/>
</dbReference>
<dbReference type="GO" id="GO:0003677">
    <property type="term" value="F:DNA binding"/>
    <property type="evidence" value="ECO:0007669"/>
    <property type="project" value="UniProtKB-UniRule"/>
</dbReference>